<evidence type="ECO:0008006" key="4">
    <source>
        <dbReference type="Google" id="ProtNLM"/>
    </source>
</evidence>
<sequence>MGNLKIDAEKVAEAKKSAAIVEESLKTTHDKCKSVISYVEGASWSGKSRDAFLTFMELIEQYHADVKKNYKKQKKALKALEEYVEEFENTSYSKDVRNL</sequence>
<dbReference type="RefSeq" id="WP_097350522.1">
    <property type="nucleotide sequence ID" value="NZ_JACTGZ010000003.1"/>
</dbReference>
<gene>
    <name evidence="2" type="ORF">AFZ32_09325</name>
</gene>
<evidence type="ECO:0000256" key="1">
    <source>
        <dbReference type="SAM" id="Coils"/>
    </source>
</evidence>
<dbReference type="InterPro" id="IPR036689">
    <property type="entry name" value="ESAT-6-like_sf"/>
</dbReference>
<dbReference type="EMBL" id="NYPG01000004">
    <property type="protein sequence ID" value="PDK41106.1"/>
    <property type="molecule type" value="Genomic_DNA"/>
</dbReference>
<evidence type="ECO:0000313" key="2">
    <source>
        <dbReference type="EMBL" id="PDK41106.1"/>
    </source>
</evidence>
<proteinExistence type="predicted"/>
<keyword evidence="1" id="KW-0175">Coiled coil</keyword>
<accession>A0ABX4IDK1</accession>
<name>A0ABX4IDK1_LISWE</name>
<comment type="caution">
    <text evidence="2">The sequence shown here is derived from an EMBL/GenBank/DDBJ whole genome shotgun (WGS) entry which is preliminary data.</text>
</comment>
<organism evidence="2 3">
    <name type="scientific">Listeria welshimeri</name>
    <dbReference type="NCBI Taxonomy" id="1643"/>
    <lineage>
        <taxon>Bacteria</taxon>
        <taxon>Bacillati</taxon>
        <taxon>Bacillota</taxon>
        <taxon>Bacilli</taxon>
        <taxon>Bacillales</taxon>
        <taxon>Listeriaceae</taxon>
        <taxon>Listeria</taxon>
    </lineage>
</organism>
<dbReference type="Pfam" id="PF06013">
    <property type="entry name" value="WXG100"/>
    <property type="match status" value="1"/>
</dbReference>
<protein>
    <recommendedName>
        <fullName evidence="4">WXG100 family type VII secretion target</fullName>
    </recommendedName>
</protein>
<dbReference type="Gene3D" id="1.10.287.1060">
    <property type="entry name" value="ESAT-6-like"/>
    <property type="match status" value="1"/>
</dbReference>
<reference evidence="2 3" key="1">
    <citation type="submission" date="2017-09" db="EMBL/GenBank/DDBJ databases">
        <title>Draft Genomes of 144 Listeria Monocytogenes isolates from foods.</title>
        <authorList>
            <person name="Wu C.H."/>
            <person name="Ng J."/>
            <person name="Kiang D."/>
            <person name="Chen C.-Y."/>
            <person name="Frink S."/>
            <person name="Lafrades M."/>
            <person name="Morales C."/>
            <person name="Park P."/>
            <person name="Zwick M."/>
        </authorList>
    </citation>
    <scope>NUCLEOTIDE SEQUENCE [LARGE SCALE GENOMIC DNA]</scope>
    <source>
        <strain evidence="2 3">CDPHFDLB-F14M01633.75-2</strain>
    </source>
</reference>
<evidence type="ECO:0000313" key="3">
    <source>
        <dbReference type="Proteomes" id="UP000219632"/>
    </source>
</evidence>
<keyword evidence="3" id="KW-1185">Reference proteome</keyword>
<dbReference type="SUPFAM" id="SSF140453">
    <property type="entry name" value="EsxAB dimer-like"/>
    <property type="match status" value="1"/>
</dbReference>
<dbReference type="InterPro" id="IPR010310">
    <property type="entry name" value="T7SS_ESAT-6-like"/>
</dbReference>
<dbReference type="Proteomes" id="UP000219632">
    <property type="component" value="Unassembled WGS sequence"/>
</dbReference>
<feature type="coiled-coil region" evidence="1">
    <location>
        <begin position="63"/>
        <end position="90"/>
    </location>
</feature>